<reference evidence="1 2" key="1">
    <citation type="submission" date="2022-03" db="EMBL/GenBank/DDBJ databases">
        <title>Hymenobactersp. isolated from the air.</title>
        <authorList>
            <person name="Won M."/>
            <person name="Kwon S.-W."/>
        </authorList>
    </citation>
    <scope>NUCLEOTIDE SEQUENCE [LARGE SCALE GENOMIC DNA]</scope>
    <source>
        <strain evidence="1 2">KACC 21982</strain>
        <plasmid evidence="1 2">unnamed2</plasmid>
    </source>
</reference>
<evidence type="ECO:0000313" key="1">
    <source>
        <dbReference type="EMBL" id="UOG77406.1"/>
    </source>
</evidence>
<keyword evidence="2" id="KW-1185">Reference proteome</keyword>
<proteinExistence type="predicted"/>
<protein>
    <recommendedName>
        <fullName evidence="3">Lipoprotein</fullName>
    </recommendedName>
</protein>
<gene>
    <name evidence="1" type="ORF">MTX78_23980</name>
</gene>
<geneLocation type="plasmid" evidence="1 2">
    <name>unnamed2</name>
</geneLocation>
<accession>A0ABY4D4F5</accession>
<dbReference type="EMBL" id="CP094671">
    <property type="protein sequence ID" value="UOG77406.1"/>
    <property type="molecule type" value="Genomic_DNA"/>
</dbReference>
<sequence>MRLFYALSTVVLVGCDFHPFIDGVPGYSRSVEESKTRNVFLTTYRPSPTSFTVKGNVFHIQTAWVERGWTHTGWLYSNTKVDAGFYADSYNFIAEVSEPSDSLADIHLQKSDNKNIHLGTSYSQLFTSGSLPLPDTLSYDLVDGMSGHDNTYLGLRLTFIKQ</sequence>
<dbReference type="Proteomes" id="UP000831113">
    <property type="component" value="Plasmid unnamed2"/>
</dbReference>
<keyword evidence="1" id="KW-0614">Plasmid</keyword>
<dbReference type="PROSITE" id="PS51257">
    <property type="entry name" value="PROKAR_LIPOPROTEIN"/>
    <property type="match status" value="1"/>
</dbReference>
<organism evidence="1 2">
    <name type="scientific">Hymenobacter tibetensis</name>
    <dbReference type="NCBI Taxonomy" id="497967"/>
    <lineage>
        <taxon>Bacteria</taxon>
        <taxon>Pseudomonadati</taxon>
        <taxon>Bacteroidota</taxon>
        <taxon>Cytophagia</taxon>
        <taxon>Cytophagales</taxon>
        <taxon>Hymenobacteraceae</taxon>
        <taxon>Hymenobacter</taxon>
    </lineage>
</organism>
<evidence type="ECO:0000313" key="2">
    <source>
        <dbReference type="Proteomes" id="UP000831113"/>
    </source>
</evidence>
<dbReference type="RefSeq" id="WP_243803176.1">
    <property type="nucleotide sequence ID" value="NZ_CP094671.1"/>
</dbReference>
<name>A0ABY4D4F5_9BACT</name>
<evidence type="ECO:0008006" key="3">
    <source>
        <dbReference type="Google" id="ProtNLM"/>
    </source>
</evidence>